<dbReference type="AlphaFoldDB" id="A0A5J5HE14"/>
<sequence>MTSDTVAGIDLNIDRVAVSIVTKQRNWLESRTFYCHGMEYVKSNRRSNIAGEMAKQIIDYLVSWNVGGFILEDFTFKQNHDTHHRFNHLVHSFAK</sequence>
<name>A0A5J5HE14_9BACI</name>
<reference evidence="1 2" key="1">
    <citation type="submission" date="2019-09" db="EMBL/GenBank/DDBJ databases">
        <title>Whole genome sequences of isolates from the Mars Exploration Rovers.</title>
        <authorList>
            <person name="Seuylemezian A."/>
            <person name="Vaishampayan P."/>
        </authorList>
    </citation>
    <scope>NUCLEOTIDE SEQUENCE [LARGE SCALE GENOMIC DNA]</scope>
    <source>
        <strain evidence="1 2">MER_TA_151</strain>
    </source>
</reference>
<dbReference type="OrthoDB" id="7375452at2"/>
<dbReference type="Proteomes" id="UP000326671">
    <property type="component" value="Unassembled WGS sequence"/>
</dbReference>
<dbReference type="RefSeq" id="WP_150441825.1">
    <property type="nucleotide sequence ID" value="NZ_VYKL01000034.1"/>
</dbReference>
<dbReference type="EMBL" id="VYKL01000034">
    <property type="protein sequence ID" value="KAA9018337.1"/>
    <property type="molecule type" value="Genomic_DNA"/>
</dbReference>
<protein>
    <submittedName>
        <fullName evidence="1">Uncharacterized protein</fullName>
    </submittedName>
</protein>
<keyword evidence="2" id="KW-1185">Reference proteome</keyword>
<proteinExistence type="predicted"/>
<gene>
    <name evidence="1" type="ORF">F4V44_20210</name>
</gene>
<evidence type="ECO:0000313" key="1">
    <source>
        <dbReference type="EMBL" id="KAA9018337.1"/>
    </source>
</evidence>
<accession>A0A5J5HE14</accession>
<evidence type="ECO:0000313" key="2">
    <source>
        <dbReference type="Proteomes" id="UP000326671"/>
    </source>
</evidence>
<comment type="caution">
    <text evidence="1">The sequence shown here is derived from an EMBL/GenBank/DDBJ whole genome shotgun (WGS) entry which is preliminary data.</text>
</comment>
<organism evidence="1 2">
    <name type="scientific">Niallia endozanthoxylica</name>
    <dbReference type="NCBI Taxonomy" id="2036016"/>
    <lineage>
        <taxon>Bacteria</taxon>
        <taxon>Bacillati</taxon>
        <taxon>Bacillota</taxon>
        <taxon>Bacilli</taxon>
        <taxon>Bacillales</taxon>
        <taxon>Bacillaceae</taxon>
        <taxon>Niallia</taxon>
    </lineage>
</organism>